<evidence type="ECO:0000313" key="3">
    <source>
        <dbReference type="Proteomes" id="UP000027395"/>
    </source>
</evidence>
<dbReference type="HOGENOM" id="CLU_085981_0_0_3"/>
<dbReference type="EMBL" id="CM002804">
    <property type="protein sequence ID" value="KEI65259.1"/>
    <property type="molecule type" value="Genomic_DNA"/>
</dbReference>
<sequence length="235" mass="25705">MKKLLQKMGLIVLSPVLSTILITSLSSQSSAQNPALQPMSRDTATRTTTNLPVWPGRFSVIDFSQTDEIVTYIRLADPSKAVFNTDIELKSNQARMVLVQPIQPLNFPGATTTSITNLVIKTRSSQGIERLYLFNIIPHSGQPISNGIAMTTSTLGQESTVFVDRHRVATLQDIEQGLKIAIQKGYTPATDPVVFKVREFLTLVRNGMGIPEASAKTQLSMPILISLGKLGLEKL</sequence>
<feature type="signal peptide" evidence="1">
    <location>
        <begin position="1"/>
        <end position="31"/>
    </location>
</feature>
<evidence type="ECO:0000313" key="2">
    <source>
        <dbReference type="EMBL" id="KEI65259.1"/>
    </source>
</evidence>
<keyword evidence="1" id="KW-0732">Signal</keyword>
<reference evidence="2 3" key="1">
    <citation type="journal article" date="2014" name="Appl. Environ. Microbiol.">
        <title>Elucidation of insertion elements encoded on plasmids and in vitro construction of shuttle vectors from the toxic cyanobacterium Planktothrix.</title>
        <authorList>
            <person name="Christiansen G."/>
            <person name="Goesmann A."/>
            <person name="Kurmayer R."/>
        </authorList>
    </citation>
    <scope>NUCLEOTIDE SEQUENCE [LARGE SCALE GENOMIC DNA]</scope>
    <source>
        <strain evidence="2 3">NIVA-CYA 126/8</strain>
        <plasmid evidence="2">pPA115</plasmid>
    </source>
</reference>
<dbReference type="PATRIC" id="fig|388467.6.peg.4683"/>
<feature type="chain" id="PRO_5001688831" evidence="1">
    <location>
        <begin position="32"/>
        <end position="235"/>
    </location>
</feature>
<proteinExistence type="predicted"/>
<organism evidence="2 3">
    <name type="scientific">Planktothrix agardhii (strain NIVA-CYA 126/8)</name>
    <dbReference type="NCBI Taxonomy" id="388467"/>
    <lineage>
        <taxon>Bacteria</taxon>
        <taxon>Bacillati</taxon>
        <taxon>Cyanobacteriota</taxon>
        <taxon>Cyanophyceae</taxon>
        <taxon>Oscillatoriophycideae</taxon>
        <taxon>Oscillatoriales</taxon>
        <taxon>Microcoleaceae</taxon>
        <taxon>Planktothrix</taxon>
    </lineage>
</organism>
<keyword evidence="2" id="KW-0614">Plasmid</keyword>
<geneLocation type="plasmid" evidence="2 3">
    <name>pPA115</name>
</geneLocation>
<gene>
    <name evidence="2" type="ORF">A19Y_9059</name>
</gene>
<dbReference type="RefSeq" id="WP_042158418.1">
    <property type="nucleotide sequence ID" value="NZ_CM002804.1"/>
</dbReference>
<dbReference type="Proteomes" id="UP000027395">
    <property type="component" value="Plasmid pPA115"/>
</dbReference>
<evidence type="ECO:0000256" key="1">
    <source>
        <dbReference type="SAM" id="SignalP"/>
    </source>
</evidence>
<name>A0A073CAC2_PLAA1</name>
<dbReference type="AlphaFoldDB" id="A0A073CAC2"/>
<keyword evidence="3" id="KW-1185">Reference proteome</keyword>
<accession>A0A073CAC2</accession>
<protein>
    <submittedName>
        <fullName evidence="2">Uncharacterized protein</fullName>
    </submittedName>
</protein>